<dbReference type="EMBL" id="BLLG01000005">
    <property type="protein sequence ID" value="GFH36188.1"/>
    <property type="molecule type" value="Genomic_DNA"/>
</dbReference>
<feature type="compositionally biased region" description="Basic and acidic residues" evidence="1">
    <location>
        <begin position="60"/>
        <end position="76"/>
    </location>
</feature>
<dbReference type="Proteomes" id="UP000484988">
    <property type="component" value="Unassembled WGS sequence"/>
</dbReference>
<keyword evidence="3" id="KW-1185">Reference proteome</keyword>
<name>A0A6A0AU47_9ACTN</name>
<organism evidence="2 3">
    <name type="scientific">Streptomyces pacificus</name>
    <dbReference type="NCBI Taxonomy" id="2705029"/>
    <lineage>
        <taxon>Bacteria</taxon>
        <taxon>Bacillati</taxon>
        <taxon>Actinomycetota</taxon>
        <taxon>Actinomycetes</taxon>
        <taxon>Kitasatosporales</taxon>
        <taxon>Streptomycetaceae</taxon>
        <taxon>Streptomyces</taxon>
    </lineage>
</organism>
<evidence type="ECO:0000313" key="3">
    <source>
        <dbReference type="Proteomes" id="UP000484988"/>
    </source>
</evidence>
<sequence>MRAETRRSAGEVAALMRPWSQNAERPGTGDSPTGRRPDSSGREPLARSVDGATDGTWTGRGRDADGTWKGRGREPPRSYLFDARLPTTYTHLSLALTDHHRGCGRFGGNHIGS</sequence>
<accession>A0A6A0AU47</accession>
<dbReference type="AlphaFoldDB" id="A0A6A0AU47"/>
<reference evidence="2 3" key="1">
    <citation type="submission" date="2020-02" db="EMBL/GenBank/DDBJ databases">
        <title>Whole Genome Shotgun Sequence of Streptomyces sp. strain CWH03.</title>
        <authorList>
            <person name="Dohra H."/>
            <person name="Kodani S."/>
            <person name="Yamamura H."/>
        </authorList>
    </citation>
    <scope>NUCLEOTIDE SEQUENCE [LARGE SCALE GENOMIC DNA]</scope>
    <source>
        <strain evidence="2 3">CWH03</strain>
    </source>
</reference>
<gene>
    <name evidence="2" type="ORF">SCWH03_24110</name>
</gene>
<proteinExistence type="predicted"/>
<comment type="caution">
    <text evidence="2">The sequence shown here is derived from an EMBL/GenBank/DDBJ whole genome shotgun (WGS) entry which is preliminary data.</text>
</comment>
<evidence type="ECO:0000313" key="2">
    <source>
        <dbReference type="EMBL" id="GFH36188.1"/>
    </source>
</evidence>
<evidence type="ECO:0000256" key="1">
    <source>
        <dbReference type="SAM" id="MobiDB-lite"/>
    </source>
</evidence>
<feature type="region of interest" description="Disordered" evidence="1">
    <location>
        <begin position="1"/>
        <end position="79"/>
    </location>
</feature>
<protein>
    <submittedName>
        <fullName evidence="2">Uncharacterized protein</fullName>
    </submittedName>
</protein>
<feature type="compositionally biased region" description="Basic and acidic residues" evidence="1">
    <location>
        <begin position="33"/>
        <end position="45"/>
    </location>
</feature>